<evidence type="ECO:0000313" key="2">
    <source>
        <dbReference type="Proteomes" id="UP000504617"/>
    </source>
</evidence>
<dbReference type="KEGG" id="tsr:106553443"/>
<keyword evidence="2" id="KW-1185">Reference proteome</keyword>
<protein>
    <submittedName>
        <fullName evidence="3">Tumor necrosis factor ligand superfamily member 6-like</fullName>
    </submittedName>
</protein>
<evidence type="ECO:0000313" key="3">
    <source>
        <dbReference type="RefSeq" id="XP_013927417.1"/>
    </source>
</evidence>
<evidence type="ECO:0000256" key="1">
    <source>
        <dbReference type="SAM" id="Phobius"/>
    </source>
</evidence>
<keyword evidence="1" id="KW-0812">Transmembrane</keyword>
<dbReference type="AlphaFoldDB" id="A0A6I9YSY1"/>
<sequence>MHLSVMQHNQYCGYPQIFWTNNSSDCAPQTGLYHSSGIVADQDICLPLPVPARKRHRQNHRDGTRLCFLVVFLLILLAITGIGLAMFQIFHLQKQLQKFSSSGCVPPSPDMLKGALNRTEEKKVKRSAHLTGKHQKHILLMHLIIFPCFPNIPPEGFVPFVGLKPCP</sequence>
<dbReference type="Proteomes" id="UP000504617">
    <property type="component" value="Unplaced"/>
</dbReference>
<dbReference type="GeneID" id="106553443"/>
<keyword evidence="1" id="KW-1133">Transmembrane helix</keyword>
<dbReference type="OrthoDB" id="5983780at2759"/>
<organism evidence="2 3">
    <name type="scientific">Thamnophis sirtalis</name>
    <dbReference type="NCBI Taxonomy" id="35019"/>
    <lineage>
        <taxon>Eukaryota</taxon>
        <taxon>Metazoa</taxon>
        <taxon>Chordata</taxon>
        <taxon>Craniata</taxon>
        <taxon>Vertebrata</taxon>
        <taxon>Euteleostomi</taxon>
        <taxon>Lepidosauria</taxon>
        <taxon>Squamata</taxon>
        <taxon>Bifurcata</taxon>
        <taxon>Unidentata</taxon>
        <taxon>Episquamata</taxon>
        <taxon>Toxicofera</taxon>
        <taxon>Serpentes</taxon>
        <taxon>Colubroidea</taxon>
        <taxon>Colubridae</taxon>
        <taxon>Natricinae</taxon>
        <taxon>Thamnophis</taxon>
    </lineage>
</organism>
<proteinExistence type="predicted"/>
<name>A0A6I9YSY1_9SAUR</name>
<accession>A0A6I9YSY1</accession>
<keyword evidence="1" id="KW-0472">Membrane</keyword>
<dbReference type="RefSeq" id="XP_013927417.1">
    <property type="nucleotide sequence ID" value="XM_014071942.1"/>
</dbReference>
<gene>
    <name evidence="3" type="primary">LOC106553443</name>
</gene>
<feature type="transmembrane region" description="Helical" evidence="1">
    <location>
        <begin position="66"/>
        <end position="90"/>
    </location>
</feature>
<reference evidence="3" key="1">
    <citation type="submission" date="2025-08" db="UniProtKB">
        <authorList>
            <consortium name="RefSeq"/>
        </authorList>
    </citation>
    <scope>IDENTIFICATION</scope>
</reference>